<evidence type="ECO:0000313" key="3">
    <source>
        <dbReference type="Proteomes" id="UP000245207"/>
    </source>
</evidence>
<evidence type="ECO:0000256" key="1">
    <source>
        <dbReference type="SAM" id="Coils"/>
    </source>
</evidence>
<gene>
    <name evidence="2" type="ORF">CTI12_AA089400</name>
</gene>
<proteinExistence type="predicted"/>
<protein>
    <submittedName>
        <fullName evidence="2">K-box region and MADS-box transcription factor family protein</fullName>
    </submittedName>
</protein>
<keyword evidence="1" id="KW-0175">Coiled coil</keyword>
<sequence length="208" mass="24242">MAVRLDKKTSRKRNEAVLVFSARGKLYESCSGSINRVEHILSRYQRSVTEAGERTNNGAGGDLYFMKLIQDDGYWRHDISPGPEMEILEIVNVCQRWRLLYHIDHLSRGYLSPTSADEGKLSFLWSEFLSSVLSYVLDSRQYVVTIAGLIFLDPHRRNTILQLRLRLYDEWDRTQLKMKYISTLQEEEKKLSEDKEELEKQASSLLGF</sequence>
<name>A0A2U1PYW3_ARTAN</name>
<comment type="caution">
    <text evidence="2">The sequence shown here is derived from an EMBL/GenBank/DDBJ whole genome shotgun (WGS) entry which is preliminary data.</text>
</comment>
<accession>A0A2U1PYW3</accession>
<reference evidence="2 3" key="1">
    <citation type="journal article" date="2018" name="Mol. Plant">
        <title>The genome of Artemisia annua provides insight into the evolution of Asteraceae family and artemisinin biosynthesis.</title>
        <authorList>
            <person name="Shen Q."/>
            <person name="Zhang L."/>
            <person name="Liao Z."/>
            <person name="Wang S."/>
            <person name="Yan T."/>
            <person name="Shi P."/>
            <person name="Liu M."/>
            <person name="Fu X."/>
            <person name="Pan Q."/>
            <person name="Wang Y."/>
            <person name="Lv Z."/>
            <person name="Lu X."/>
            <person name="Zhang F."/>
            <person name="Jiang W."/>
            <person name="Ma Y."/>
            <person name="Chen M."/>
            <person name="Hao X."/>
            <person name="Li L."/>
            <person name="Tang Y."/>
            <person name="Lv G."/>
            <person name="Zhou Y."/>
            <person name="Sun X."/>
            <person name="Brodelius P.E."/>
            <person name="Rose J.K.C."/>
            <person name="Tang K."/>
        </authorList>
    </citation>
    <scope>NUCLEOTIDE SEQUENCE [LARGE SCALE GENOMIC DNA]</scope>
    <source>
        <strain evidence="3">cv. Huhao1</strain>
        <tissue evidence="2">Leaf</tissue>
    </source>
</reference>
<dbReference type="AlphaFoldDB" id="A0A2U1PYW3"/>
<feature type="coiled-coil region" evidence="1">
    <location>
        <begin position="177"/>
        <end position="204"/>
    </location>
</feature>
<dbReference type="Proteomes" id="UP000245207">
    <property type="component" value="Unassembled WGS sequence"/>
</dbReference>
<evidence type="ECO:0000313" key="2">
    <source>
        <dbReference type="EMBL" id="PWA90916.1"/>
    </source>
</evidence>
<keyword evidence="3" id="KW-1185">Reference proteome</keyword>
<dbReference type="EMBL" id="PKPP01000588">
    <property type="protein sequence ID" value="PWA90916.1"/>
    <property type="molecule type" value="Genomic_DNA"/>
</dbReference>
<organism evidence="2 3">
    <name type="scientific">Artemisia annua</name>
    <name type="common">Sweet wormwood</name>
    <dbReference type="NCBI Taxonomy" id="35608"/>
    <lineage>
        <taxon>Eukaryota</taxon>
        <taxon>Viridiplantae</taxon>
        <taxon>Streptophyta</taxon>
        <taxon>Embryophyta</taxon>
        <taxon>Tracheophyta</taxon>
        <taxon>Spermatophyta</taxon>
        <taxon>Magnoliopsida</taxon>
        <taxon>eudicotyledons</taxon>
        <taxon>Gunneridae</taxon>
        <taxon>Pentapetalae</taxon>
        <taxon>asterids</taxon>
        <taxon>campanulids</taxon>
        <taxon>Asterales</taxon>
        <taxon>Asteraceae</taxon>
        <taxon>Asteroideae</taxon>
        <taxon>Anthemideae</taxon>
        <taxon>Artemisiinae</taxon>
        <taxon>Artemisia</taxon>
    </lineage>
</organism>